<keyword evidence="1" id="KW-0472">Membrane</keyword>
<organism evidence="2 3">
    <name type="scientific">Cohaesibacter gelatinilyticus</name>
    <dbReference type="NCBI Taxonomy" id="372072"/>
    <lineage>
        <taxon>Bacteria</taxon>
        <taxon>Pseudomonadati</taxon>
        <taxon>Pseudomonadota</taxon>
        <taxon>Alphaproteobacteria</taxon>
        <taxon>Hyphomicrobiales</taxon>
        <taxon>Cohaesibacteraceae</taxon>
    </lineage>
</organism>
<evidence type="ECO:0000313" key="2">
    <source>
        <dbReference type="EMBL" id="SNZ06596.1"/>
    </source>
</evidence>
<dbReference type="Proteomes" id="UP000219439">
    <property type="component" value="Unassembled WGS sequence"/>
</dbReference>
<evidence type="ECO:0000313" key="3">
    <source>
        <dbReference type="Proteomes" id="UP000219439"/>
    </source>
</evidence>
<evidence type="ECO:0000256" key="1">
    <source>
        <dbReference type="SAM" id="Phobius"/>
    </source>
</evidence>
<accession>A0A285NFC0</accession>
<feature type="transmembrane region" description="Helical" evidence="1">
    <location>
        <begin position="12"/>
        <end position="31"/>
    </location>
</feature>
<keyword evidence="1" id="KW-1133">Transmembrane helix</keyword>
<dbReference type="EMBL" id="OBEL01000001">
    <property type="protein sequence ID" value="SNZ06596.1"/>
    <property type="molecule type" value="Genomic_DNA"/>
</dbReference>
<protein>
    <submittedName>
        <fullName evidence="2">Uncharacterized protein</fullName>
    </submittedName>
</protein>
<sequence>MNKVTVVNLLSLYMLIPIFVIHEILVVCKLLKNINNEYIQYKNITKFDGFLHRWKAVEKVKKQAKSFLIINHIALYCDQAAISGGGDQGVKFQCVMRWNLDCHVL</sequence>
<dbReference type="AlphaFoldDB" id="A0A285NFC0"/>
<reference evidence="2 3" key="1">
    <citation type="submission" date="2017-09" db="EMBL/GenBank/DDBJ databases">
        <authorList>
            <person name="Ehlers B."/>
            <person name="Leendertz F.H."/>
        </authorList>
    </citation>
    <scope>NUCLEOTIDE SEQUENCE [LARGE SCALE GENOMIC DNA]</scope>
    <source>
        <strain evidence="2 3">DSM 18289</strain>
    </source>
</reference>
<keyword evidence="3" id="KW-1185">Reference proteome</keyword>
<gene>
    <name evidence="2" type="ORF">SAMN06265368_0474</name>
</gene>
<dbReference type="RefSeq" id="WP_097151794.1">
    <property type="nucleotide sequence ID" value="NZ_OBEL01000001.1"/>
</dbReference>
<name>A0A285NFC0_9HYPH</name>
<keyword evidence="1" id="KW-0812">Transmembrane</keyword>
<proteinExistence type="predicted"/>